<gene>
    <name evidence="3" type="primary">LOC104778142</name>
</gene>
<proteinExistence type="predicted"/>
<accession>A0ABM0YH63</accession>
<feature type="compositionally biased region" description="Basic residues" evidence="1">
    <location>
        <begin position="335"/>
        <end position="346"/>
    </location>
</feature>
<dbReference type="GeneID" id="104778142"/>
<dbReference type="Proteomes" id="UP000694864">
    <property type="component" value="Chromosome 3"/>
</dbReference>
<evidence type="ECO:0000313" key="2">
    <source>
        <dbReference type="Proteomes" id="UP000694864"/>
    </source>
</evidence>
<feature type="region of interest" description="Disordered" evidence="1">
    <location>
        <begin position="333"/>
        <end position="365"/>
    </location>
</feature>
<keyword evidence="2" id="KW-1185">Reference proteome</keyword>
<evidence type="ECO:0000313" key="3">
    <source>
        <dbReference type="RefSeq" id="XP_010500816.1"/>
    </source>
</evidence>
<protein>
    <submittedName>
        <fullName evidence="3">Uncharacterized protein LOC104778142</fullName>
    </submittedName>
</protein>
<organism evidence="2 3">
    <name type="scientific">Camelina sativa</name>
    <name type="common">False flax</name>
    <name type="synonym">Myagrum sativum</name>
    <dbReference type="NCBI Taxonomy" id="90675"/>
    <lineage>
        <taxon>Eukaryota</taxon>
        <taxon>Viridiplantae</taxon>
        <taxon>Streptophyta</taxon>
        <taxon>Embryophyta</taxon>
        <taxon>Tracheophyta</taxon>
        <taxon>Spermatophyta</taxon>
        <taxon>Magnoliopsida</taxon>
        <taxon>eudicotyledons</taxon>
        <taxon>Gunneridae</taxon>
        <taxon>Pentapetalae</taxon>
        <taxon>rosids</taxon>
        <taxon>malvids</taxon>
        <taxon>Brassicales</taxon>
        <taxon>Brassicaceae</taxon>
        <taxon>Camelineae</taxon>
        <taxon>Camelina</taxon>
    </lineage>
</organism>
<evidence type="ECO:0000256" key="1">
    <source>
        <dbReference type="SAM" id="MobiDB-lite"/>
    </source>
</evidence>
<name>A0ABM0YH63_CAMSA</name>
<reference evidence="2" key="1">
    <citation type="journal article" date="2014" name="Nat. Commun.">
        <title>The emerging biofuel crop Camelina sativa retains a highly undifferentiated hexaploid genome structure.</title>
        <authorList>
            <person name="Kagale S."/>
            <person name="Koh C."/>
            <person name="Nixon J."/>
            <person name="Bollina V."/>
            <person name="Clarke W.E."/>
            <person name="Tuteja R."/>
            <person name="Spillane C."/>
            <person name="Robinson S.J."/>
            <person name="Links M.G."/>
            <person name="Clarke C."/>
            <person name="Higgins E.E."/>
            <person name="Huebert T."/>
            <person name="Sharpe A.G."/>
            <person name="Parkin I.A."/>
        </authorList>
    </citation>
    <scope>NUCLEOTIDE SEQUENCE [LARGE SCALE GENOMIC DNA]</scope>
    <source>
        <strain evidence="2">cv. DH55</strain>
    </source>
</reference>
<reference evidence="3" key="2">
    <citation type="submission" date="2025-08" db="UniProtKB">
        <authorList>
            <consortium name="RefSeq"/>
        </authorList>
    </citation>
    <scope>IDENTIFICATION</scope>
    <source>
        <tissue evidence="3">Leaf</tissue>
    </source>
</reference>
<dbReference type="RefSeq" id="XP_010500816.1">
    <property type="nucleotide sequence ID" value="XM_010502514.2"/>
</dbReference>
<sequence>MPLWTSSRITPGLHIPMEEDTGRVVQSYKGAATNDRNKGKGKAVVEDKGTTHTCNSQRSLKGKQDSGIKIRSEGEVGDHSAKPCRFTNYAQFNDHRHLVRAAAAVVSSLGTTRVEEVEQGQIMVPDEQGESQSLTTGIPPLKRVRRPLFHDPDLATQSDQGEGSVPGMVPNTTASGSSIPSYDLTDTRSASLGVSQVVSAEGNVGDPLAVTNASGLSLGHENQIVAEEALVKPVAQLGIQDGTVEVNHQELATDQKDDDGMDASRDDSVLDGIVPDIFVLGEEDAISGDDTTNMCVDDASEPAAVPQVDKVRKAKPSLAFKGNASKKLNVYLRTTPRKRPAPKHSGWRWSKPEKPGTGEGTNRWL</sequence>